<reference evidence="2" key="1">
    <citation type="submission" date="2018-11" db="EMBL/GenBank/DDBJ databases">
        <authorList>
            <person name="Grassa J C."/>
        </authorList>
    </citation>
    <scope>NUCLEOTIDE SEQUENCE [LARGE SCALE GENOMIC DNA]</scope>
</reference>
<dbReference type="Proteomes" id="UP000596661">
    <property type="component" value="Chromosome 4"/>
</dbReference>
<name>A0A803PJG5_CANSA</name>
<dbReference type="EnsemblPlants" id="evm.model.04.968">
    <property type="protein sequence ID" value="cds.evm.model.04.968"/>
    <property type="gene ID" value="evm.TU.04.968"/>
</dbReference>
<protein>
    <submittedName>
        <fullName evidence="2">Uncharacterized protein</fullName>
    </submittedName>
</protein>
<organism evidence="2 3">
    <name type="scientific">Cannabis sativa</name>
    <name type="common">Hemp</name>
    <name type="synonym">Marijuana</name>
    <dbReference type="NCBI Taxonomy" id="3483"/>
    <lineage>
        <taxon>Eukaryota</taxon>
        <taxon>Viridiplantae</taxon>
        <taxon>Streptophyta</taxon>
        <taxon>Embryophyta</taxon>
        <taxon>Tracheophyta</taxon>
        <taxon>Spermatophyta</taxon>
        <taxon>Magnoliopsida</taxon>
        <taxon>eudicotyledons</taxon>
        <taxon>Gunneridae</taxon>
        <taxon>Pentapetalae</taxon>
        <taxon>rosids</taxon>
        <taxon>fabids</taxon>
        <taxon>Rosales</taxon>
        <taxon>Cannabaceae</taxon>
        <taxon>Cannabis</taxon>
    </lineage>
</organism>
<evidence type="ECO:0000256" key="1">
    <source>
        <dbReference type="SAM" id="MobiDB-lite"/>
    </source>
</evidence>
<feature type="region of interest" description="Disordered" evidence="1">
    <location>
        <begin position="22"/>
        <end position="49"/>
    </location>
</feature>
<evidence type="ECO:0000313" key="3">
    <source>
        <dbReference type="Proteomes" id="UP000596661"/>
    </source>
</evidence>
<keyword evidence="3" id="KW-1185">Reference proteome</keyword>
<dbReference type="EMBL" id="UZAU01000371">
    <property type="status" value="NOT_ANNOTATED_CDS"/>
    <property type="molecule type" value="Genomic_DNA"/>
</dbReference>
<dbReference type="Gramene" id="evm.model.04.968">
    <property type="protein sequence ID" value="cds.evm.model.04.968"/>
    <property type="gene ID" value="evm.TU.04.968"/>
</dbReference>
<accession>A0A803PJG5</accession>
<reference evidence="2" key="2">
    <citation type="submission" date="2021-03" db="UniProtKB">
        <authorList>
            <consortium name="EnsemblPlants"/>
        </authorList>
    </citation>
    <scope>IDENTIFICATION</scope>
</reference>
<dbReference type="AlphaFoldDB" id="A0A803PJG5"/>
<proteinExistence type="predicted"/>
<evidence type="ECO:0000313" key="2">
    <source>
        <dbReference type="EnsemblPlants" id="cds.evm.model.04.968"/>
    </source>
</evidence>
<sequence>MGLLNNFLDAISYKADKVREVPKDGKGKSKKGYVSMSGSQKLAPPTLNQEAAPKAPALEDFFASITDLTEPIQDVVSLRQVPVGYVEKEVLDQARIIKIFL</sequence>